<proteinExistence type="predicted"/>
<dbReference type="Proteomes" id="UP001165960">
    <property type="component" value="Unassembled WGS sequence"/>
</dbReference>
<comment type="caution">
    <text evidence="1">The sequence shown here is derived from an EMBL/GenBank/DDBJ whole genome shotgun (WGS) entry which is preliminary data.</text>
</comment>
<evidence type="ECO:0000313" key="2">
    <source>
        <dbReference type="Proteomes" id="UP001165960"/>
    </source>
</evidence>
<keyword evidence="2" id="KW-1185">Reference proteome</keyword>
<gene>
    <name evidence="1" type="ORF">DSO57_1023441</name>
</gene>
<name>A0ACC2UNA6_9FUNG</name>
<protein>
    <submittedName>
        <fullName evidence="1">Uncharacterized protein</fullName>
    </submittedName>
</protein>
<sequence length="76" mass="8371">MSFFKVTTSLLRAREIYRYRNLLTGLSLMGFASGVFTYSMQVVKQDDFDDVPLPPTPTESPQSSSASGETQNSSSP</sequence>
<evidence type="ECO:0000313" key="1">
    <source>
        <dbReference type="EMBL" id="KAJ9088417.1"/>
    </source>
</evidence>
<reference evidence="1" key="1">
    <citation type="submission" date="2022-04" db="EMBL/GenBank/DDBJ databases">
        <title>Genome of the entomopathogenic fungus Entomophthora muscae.</title>
        <authorList>
            <person name="Elya C."/>
            <person name="Lovett B.R."/>
            <person name="Lee E."/>
            <person name="Macias A.M."/>
            <person name="Hajek A.E."/>
            <person name="De Bivort B.L."/>
            <person name="Kasson M.T."/>
            <person name="De Fine Licht H.H."/>
            <person name="Stajich J.E."/>
        </authorList>
    </citation>
    <scope>NUCLEOTIDE SEQUENCE</scope>
    <source>
        <strain evidence="1">Berkeley</strain>
    </source>
</reference>
<organism evidence="1 2">
    <name type="scientific">Entomophthora muscae</name>
    <dbReference type="NCBI Taxonomy" id="34485"/>
    <lineage>
        <taxon>Eukaryota</taxon>
        <taxon>Fungi</taxon>
        <taxon>Fungi incertae sedis</taxon>
        <taxon>Zoopagomycota</taxon>
        <taxon>Entomophthoromycotina</taxon>
        <taxon>Entomophthoromycetes</taxon>
        <taxon>Entomophthorales</taxon>
        <taxon>Entomophthoraceae</taxon>
        <taxon>Entomophthora</taxon>
    </lineage>
</organism>
<accession>A0ACC2UNA6</accession>
<dbReference type="EMBL" id="QTSX02000122">
    <property type="protein sequence ID" value="KAJ9088417.1"/>
    <property type="molecule type" value="Genomic_DNA"/>
</dbReference>